<accession>A0A9J6FD95</accession>
<dbReference type="Pfam" id="PF20146">
    <property type="entry name" value="NRF"/>
    <property type="match status" value="1"/>
</dbReference>
<keyword evidence="1" id="KW-0732">Signal</keyword>
<feature type="chain" id="PRO_5039887807" description="Nose resistant-to-fluoxetine protein N-terminal domain-containing protein" evidence="1">
    <location>
        <begin position="24"/>
        <end position="203"/>
    </location>
</feature>
<feature type="signal peptide" evidence="1">
    <location>
        <begin position="1"/>
        <end position="23"/>
    </location>
</feature>
<sequence>MDCGKSIAIPAVVVLLTAACVMCNMGASWCLDANQESVTASPTTPRPHKNIVGQLRDLVASSIDSSWSAVSRRLVRAEVSPTCTAGLLKLAKGLRQLEPWAFRLIDASGKYPTGLLQATTSDPGSFDECVETVVHDPVSGRESLRAQYCNLRLRLVKDDGLIQELDALFRTGHPRVSDGAPKARHTPAIISGILQVRPHRTLK</sequence>
<evidence type="ECO:0000259" key="2">
    <source>
        <dbReference type="SMART" id="SM00703"/>
    </source>
</evidence>
<organism evidence="3 4">
    <name type="scientific">Haemaphysalis longicornis</name>
    <name type="common">Bush tick</name>
    <dbReference type="NCBI Taxonomy" id="44386"/>
    <lineage>
        <taxon>Eukaryota</taxon>
        <taxon>Metazoa</taxon>
        <taxon>Ecdysozoa</taxon>
        <taxon>Arthropoda</taxon>
        <taxon>Chelicerata</taxon>
        <taxon>Arachnida</taxon>
        <taxon>Acari</taxon>
        <taxon>Parasitiformes</taxon>
        <taxon>Ixodida</taxon>
        <taxon>Ixodoidea</taxon>
        <taxon>Ixodidae</taxon>
        <taxon>Haemaphysalinae</taxon>
        <taxon>Haemaphysalis</taxon>
    </lineage>
</organism>
<dbReference type="EMBL" id="JABSTR010000001">
    <property type="protein sequence ID" value="KAH9360608.1"/>
    <property type="molecule type" value="Genomic_DNA"/>
</dbReference>
<proteinExistence type="predicted"/>
<gene>
    <name evidence="3" type="ORF">HPB48_007571</name>
</gene>
<dbReference type="PROSITE" id="PS51257">
    <property type="entry name" value="PROKAR_LIPOPROTEIN"/>
    <property type="match status" value="1"/>
</dbReference>
<evidence type="ECO:0000256" key="1">
    <source>
        <dbReference type="SAM" id="SignalP"/>
    </source>
</evidence>
<dbReference type="SMART" id="SM00703">
    <property type="entry name" value="NRF"/>
    <property type="match status" value="1"/>
</dbReference>
<comment type="caution">
    <text evidence="3">The sequence shown here is derived from an EMBL/GenBank/DDBJ whole genome shotgun (WGS) entry which is preliminary data.</text>
</comment>
<dbReference type="OrthoDB" id="6511630at2759"/>
<evidence type="ECO:0000313" key="3">
    <source>
        <dbReference type="EMBL" id="KAH9360608.1"/>
    </source>
</evidence>
<name>A0A9J6FD95_HAELO</name>
<dbReference type="Proteomes" id="UP000821853">
    <property type="component" value="Chromosome 1"/>
</dbReference>
<reference evidence="3 4" key="1">
    <citation type="journal article" date="2020" name="Cell">
        <title>Large-Scale Comparative Analyses of Tick Genomes Elucidate Their Genetic Diversity and Vector Capacities.</title>
        <authorList>
            <consortium name="Tick Genome and Microbiome Consortium (TIGMIC)"/>
            <person name="Jia N."/>
            <person name="Wang J."/>
            <person name="Shi W."/>
            <person name="Du L."/>
            <person name="Sun Y."/>
            <person name="Zhan W."/>
            <person name="Jiang J.F."/>
            <person name="Wang Q."/>
            <person name="Zhang B."/>
            <person name="Ji P."/>
            <person name="Bell-Sakyi L."/>
            <person name="Cui X.M."/>
            <person name="Yuan T.T."/>
            <person name="Jiang B.G."/>
            <person name="Yang W.F."/>
            <person name="Lam T.T."/>
            <person name="Chang Q.C."/>
            <person name="Ding S.J."/>
            <person name="Wang X.J."/>
            <person name="Zhu J.G."/>
            <person name="Ruan X.D."/>
            <person name="Zhao L."/>
            <person name="Wei J.T."/>
            <person name="Ye R.Z."/>
            <person name="Que T.C."/>
            <person name="Du C.H."/>
            <person name="Zhou Y.H."/>
            <person name="Cheng J.X."/>
            <person name="Dai P.F."/>
            <person name="Guo W.B."/>
            <person name="Han X.H."/>
            <person name="Huang E.J."/>
            <person name="Li L.F."/>
            <person name="Wei W."/>
            <person name="Gao Y.C."/>
            <person name="Liu J.Z."/>
            <person name="Shao H.Z."/>
            <person name="Wang X."/>
            <person name="Wang C.C."/>
            <person name="Yang T.C."/>
            <person name="Huo Q.B."/>
            <person name="Li W."/>
            <person name="Chen H.Y."/>
            <person name="Chen S.E."/>
            <person name="Zhou L.G."/>
            <person name="Ni X.B."/>
            <person name="Tian J.H."/>
            <person name="Sheng Y."/>
            <person name="Liu T."/>
            <person name="Pan Y.S."/>
            <person name="Xia L.Y."/>
            <person name="Li J."/>
            <person name="Zhao F."/>
            <person name="Cao W.C."/>
        </authorList>
    </citation>
    <scope>NUCLEOTIDE SEQUENCE [LARGE SCALE GENOMIC DNA]</scope>
    <source>
        <strain evidence="3">HaeL-2018</strain>
    </source>
</reference>
<evidence type="ECO:0000313" key="4">
    <source>
        <dbReference type="Proteomes" id="UP000821853"/>
    </source>
</evidence>
<protein>
    <recommendedName>
        <fullName evidence="2">Nose resistant-to-fluoxetine protein N-terminal domain-containing protein</fullName>
    </recommendedName>
</protein>
<keyword evidence="4" id="KW-1185">Reference proteome</keyword>
<dbReference type="AlphaFoldDB" id="A0A9J6FD95"/>
<feature type="domain" description="Nose resistant-to-fluoxetine protein N-terminal" evidence="2">
    <location>
        <begin position="80"/>
        <end position="197"/>
    </location>
</feature>
<dbReference type="VEuPathDB" id="VectorBase:HLOH_050735"/>
<dbReference type="InterPro" id="IPR006621">
    <property type="entry name" value="Nose-resist-to-fluoxetine_N"/>
</dbReference>